<dbReference type="EMBL" id="QWGR01000005">
    <property type="protein sequence ID" value="RIJ48205.1"/>
    <property type="molecule type" value="Genomic_DNA"/>
</dbReference>
<reference evidence="1 2" key="1">
    <citation type="submission" date="2018-08" db="EMBL/GenBank/DDBJ databases">
        <title>Pallidiluteibacterium maritimus gen. nov., sp. nov., isolated from coastal sediment.</title>
        <authorList>
            <person name="Zhou L.Y."/>
        </authorList>
    </citation>
    <scope>NUCLEOTIDE SEQUENCE [LARGE SCALE GENOMIC DNA]</scope>
    <source>
        <strain evidence="1 2">XSD2</strain>
    </source>
</reference>
<dbReference type="Proteomes" id="UP000265926">
    <property type="component" value="Unassembled WGS sequence"/>
</dbReference>
<accession>A0A399T0M2</accession>
<gene>
    <name evidence="1" type="ORF">D1614_10760</name>
</gene>
<keyword evidence="2" id="KW-1185">Reference proteome</keyword>
<proteinExistence type="predicted"/>
<dbReference type="AlphaFoldDB" id="A0A399T0M2"/>
<organism evidence="1 2">
    <name type="scientific">Maribellus luteus</name>
    <dbReference type="NCBI Taxonomy" id="2305463"/>
    <lineage>
        <taxon>Bacteria</taxon>
        <taxon>Pseudomonadati</taxon>
        <taxon>Bacteroidota</taxon>
        <taxon>Bacteroidia</taxon>
        <taxon>Marinilabiliales</taxon>
        <taxon>Prolixibacteraceae</taxon>
        <taxon>Maribellus</taxon>
    </lineage>
</organism>
<protein>
    <submittedName>
        <fullName evidence="1">Uncharacterized protein</fullName>
    </submittedName>
</protein>
<evidence type="ECO:0000313" key="2">
    <source>
        <dbReference type="Proteomes" id="UP000265926"/>
    </source>
</evidence>
<name>A0A399T0M2_9BACT</name>
<sequence>MGCKDDNEYSDQVEGYIVGSFIADEFNTKGEATGNKTERGYCILLEGSENNAMNFYSFNIPEGLFSFPDEILTPDYNGDNCGPSFFPDSLKYAYKISFKYQIVSTQDEVPFVTGACRAMLASFPWENYDQVMVTETSKSEP</sequence>
<comment type="caution">
    <text evidence="1">The sequence shown here is derived from an EMBL/GenBank/DDBJ whole genome shotgun (WGS) entry which is preliminary data.</text>
</comment>
<evidence type="ECO:0000313" key="1">
    <source>
        <dbReference type="EMBL" id="RIJ48205.1"/>
    </source>
</evidence>